<protein>
    <submittedName>
        <fullName evidence="1">Uncharacterized protein</fullName>
    </submittedName>
</protein>
<accession>A0A1G2SYF1</accession>
<comment type="caution">
    <text evidence="1">The sequence shown here is derived from an EMBL/GenBank/DDBJ whole genome shotgun (WGS) entry which is preliminary data.</text>
</comment>
<dbReference type="AlphaFoldDB" id="A0A1G2SYF1"/>
<organism evidence="1 2">
    <name type="scientific">Candidatus Zambryskibacteria bacterium RIFCSPHIGHO2_01_FULL_44_22b</name>
    <dbReference type="NCBI Taxonomy" id="1802737"/>
    <lineage>
        <taxon>Bacteria</taxon>
        <taxon>Candidatus Zambryskiibacteriota</taxon>
    </lineage>
</organism>
<dbReference type="EMBL" id="MHVG01000023">
    <property type="protein sequence ID" value="OHA89902.1"/>
    <property type="molecule type" value="Genomic_DNA"/>
</dbReference>
<reference evidence="1 2" key="1">
    <citation type="journal article" date="2016" name="Nat. Commun.">
        <title>Thousands of microbial genomes shed light on interconnected biogeochemical processes in an aquifer system.</title>
        <authorList>
            <person name="Anantharaman K."/>
            <person name="Brown C.T."/>
            <person name="Hug L.A."/>
            <person name="Sharon I."/>
            <person name="Castelle C.J."/>
            <person name="Probst A.J."/>
            <person name="Thomas B.C."/>
            <person name="Singh A."/>
            <person name="Wilkins M.J."/>
            <person name="Karaoz U."/>
            <person name="Brodie E.L."/>
            <person name="Williams K.H."/>
            <person name="Hubbard S.S."/>
            <person name="Banfield J.F."/>
        </authorList>
    </citation>
    <scope>NUCLEOTIDE SEQUENCE [LARGE SCALE GENOMIC DNA]</scope>
</reference>
<dbReference type="Proteomes" id="UP000178538">
    <property type="component" value="Unassembled WGS sequence"/>
</dbReference>
<dbReference type="STRING" id="1802737.A2832_02075"/>
<name>A0A1G2SYF1_9BACT</name>
<gene>
    <name evidence="1" type="ORF">A2832_02075</name>
</gene>
<sequence>MKIVLVITDSRRKNLVFVTDTLKTISVDEAVALADKGKIEGTHIVRKATGAYIRTNPGVPKSDELETLSLISKAVLSYLQDSETAVSTPALTNYLKLYLASLTEGGPFIEPVKEKEKTYKVLTVVIKEKFLQYDSIIFSGAEKFNVDPYLLGAIIIDEIARMQPFENILDKLQAKIIGMNTSIGIAQVTTETANNLIKEGLYNPNKNDSKLPFQSLDNRARAYLYQYLIQPKHSIFFAAARMRFLIDEWKEFIDLNHKPEIIATLYGRKYKAPHSEPKPSERGSQIMKEFYPLAKKWLK</sequence>
<evidence type="ECO:0000313" key="2">
    <source>
        <dbReference type="Proteomes" id="UP000178538"/>
    </source>
</evidence>
<evidence type="ECO:0000313" key="1">
    <source>
        <dbReference type="EMBL" id="OHA89902.1"/>
    </source>
</evidence>
<proteinExistence type="predicted"/>